<feature type="compositionally biased region" description="Basic and acidic residues" evidence="1">
    <location>
        <begin position="161"/>
        <end position="179"/>
    </location>
</feature>
<protein>
    <submittedName>
        <fullName evidence="2">Uncharacterized protein</fullName>
    </submittedName>
</protein>
<feature type="compositionally biased region" description="Basic and acidic residues" evidence="1">
    <location>
        <begin position="13"/>
        <end position="33"/>
    </location>
</feature>
<feature type="compositionally biased region" description="Acidic residues" evidence="1">
    <location>
        <begin position="144"/>
        <end position="153"/>
    </location>
</feature>
<feature type="region of interest" description="Disordered" evidence="1">
    <location>
        <begin position="1"/>
        <end position="179"/>
    </location>
</feature>
<feature type="compositionally biased region" description="Gly residues" evidence="1">
    <location>
        <begin position="1"/>
        <end position="12"/>
    </location>
</feature>
<comment type="caution">
    <text evidence="2">The sequence shown here is derived from an EMBL/GenBank/DDBJ whole genome shotgun (WGS) entry which is preliminary data.</text>
</comment>
<evidence type="ECO:0000256" key="1">
    <source>
        <dbReference type="SAM" id="MobiDB-lite"/>
    </source>
</evidence>
<name>A0AAN8CQD8_CHAGU</name>
<dbReference type="EMBL" id="JAURVH010001529">
    <property type="protein sequence ID" value="KAK5907910.1"/>
    <property type="molecule type" value="Genomic_DNA"/>
</dbReference>
<feature type="compositionally biased region" description="Basic and acidic residues" evidence="1">
    <location>
        <begin position="99"/>
        <end position="127"/>
    </location>
</feature>
<evidence type="ECO:0000313" key="3">
    <source>
        <dbReference type="Proteomes" id="UP001331515"/>
    </source>
</evidence>
<gene>
    <name evidence="2" type="ORF">CgunFtcFv8_016012</name>
</gene>
<feature type="compositionally biased region" description="Acidic residues" evidence="1">
    <location>
        <begin position="34"/>
        <end position="47"/>
    </location>
</feature>
<reference evidence="2 3" key="1">
    <citation type="journal article" date="2023" name="Mol. Biol. Evol.">
        <title>Genomics of Secondarily Temperate Adaptation in the Only Non-Antarctic Icefish.</title>
        <authorList>
            <person name="Rivera-Colon A.G."/>
            <person name="Rayamajhi N."/>
            <person name="Minhas B.F."/>
            <person name="Madrigal G."/>
            <person name="Bilyk K.T."/>
            <person name="Yoon V."/>
            <person name="Hune M."/>
            <person name="Gregory S."/>
            <person name="Cheng C.H.C."/>
            <person name="Catchen J.M."/>
        </authorList>
    </citation>
    <scope>NUCLEOTIDE SEQUENCE [LARGE SCALE GENOMIC DNA]</scope>
    <source>
        <tissue evidence="2">White muscle</tissue>
    </source>
</reference>
<accession>A0AAN8CQD8</accession>
<sequence length="271" mass="31812">MDEGGNEGGGGEAGEKISREGGSDDVVEGRVNEGNDDVESMEGESVESLEYGGGRKGKKRLKGTEKEEGEADRTKNDEEEEEMRKREEELLRVRTLKHKKEEIELKERKRENEGVVREEEVGDKERQSEEDDTLSDVWSSGESEREESGDEEQQERRRVKKDISFEDRMKDVKEGEKKEGLRARREEYKKWKRVEVNIGVVNEEGNWVKSETNVHRLRVRQRPFEEGQTVAEWRENWRKRRALMIGRTRRDVEKGRWGWEYVEKHSWGEGV</sequence>
<evidence type="ECO:0000313" key="2">
    <source>
        <dbReference type="EMBL" id="KAK5907910.1"/>
    </source>
</evidence>
<keyword evidence="3" id="KW-1185">Reference proteome</keyword>
<feature type="compositionally biased region" description="Basic and acidic residues" evidence="1">
    <location>
        <begin position="62"/>
        <end position="92"/>
    </location>
</feature>
<dbReference type="AlphaFoldDB" id="A0AAN8CQD8"/>
<organism evidence="2 3">
    <name type="scientific">Champsocephalus gunnari</name>
    <name type="common">Mackerel icefish</name>
    <dbReference type="NCBI Taxonomy" id="52237"/>
    <lineage>
        <taxon>Eukaryota</taxon>
        <taxon>Metazoa</taxon>
        <taxon>Chordata</taxon>
        <taxon>Craniata</taxon>
        <taxon>Vertebrata</taxon>
        <taxon>Euteleostomi</taxon>
        <taxon>Actinopterygii</taxon>
        <taxon>Neopterygii</taxon>
        <taxon>Teleostei</taxon>
        <taxon>Neoteleostei</taxon>
        <taxon>Acanthomorphata</taxon>
        <taxon>Eupercaria</taxon>
        <taxon>Perciformes</taxon>
        <taxon>Notothenioidei</taxon>
        <taxon>Channichthyidae</taxon>
        <taxon>Champsocephalus</taxon>
    </lineage>
</organism>
<dbReference type="Proteomes" id="UP001331515">
    <property type="component" value="Unassembled WGS sequence"/>
</dbReference>
<proteinExistence type="predicted"/>